<dbReference type="GO" id="GO:0009279">
    <property type="term" value="C:cell outer membrane"/>
    <property type="evidence" value="ECO:0007669"/>
    <property type="project" value="UniProtKB-SubCell"/>
</dbReference>
<evidence type="ECO:0000313" key="13">
    <source>
        <dbReference type="EMBL" id="PRX15334.1"/>
    </source>
</evidence>
<dbReference type="SUPFAM" id="SSF56935">
    <property type="entry name" value="Porins"/>
    <property type="match status" value="1"/>
</dbReference>
<sequence length="714" mass="80085">MKTLFLLLIMTLSISSLAQTIVSGQVIDEKNIPVLGANVYLKGTYDGTTTDIDGKFSFETAETSTVTLVASFIGYEDYIQQSDVRELNGVEIRFRESVNSLNSVILNAGTLSAGDSSKASALKPLDIVTTAGAVGDFVGALQTLPGTSANPDDGRLFVRGGSGEETQVFIDNSRVFRPFVPVTGNIPTRGRFSPFLFDGISFSTGGYSAEYGDALSSVLLLNTTDIPTEEKTDLQIMSVGGGVGNTQIWGKNSVSVNASYINLGPYNQLIPQNNQFEDPYESISGEAVYRHQLEKGMFKAYSAYSYSNFSILQEDINIEDGIFFGLKNGNYYGNLNYEQRLNNDWKMETGLSLAHDRNDINVAGTDVDTRENALHAKLKLRKRYNNYFKIHYGVEQFLINYKEGVVIEDNAFESSVNSSNSGVFTEAEVFLSKDLAFKAGVRADYYGLSEELLISPRLSAAISVSKNWQASIAYGHFYQQAQNNILQYNEQLAPESAEHYILNFLYQKDGRMLRAETYYKNYSSLLTYDTDRPQFDSNFEVNGDGYATGLDIFWRDEKTVKNLDYWISYSYLDTERKYLNFQETATPNFASSHNFSAVGKYWVEDLKSQIGITYNYTSGRTFTNPNLEGFLNDKTASFQSLNLNWAYLIDQQKIVFLSVTNILGRENIFNYQYSNTPDQMGNFDRRSIGQAADRFIFVGFFWTLGSNDNQLDNL</sequence>
<dbReference type="InterPro" id="IPR039426">
    <property type="entry name" value="TonB-dep_rcpt-like"/>
</dbReference>
<evidence type="ECO:0000256" key="7">
    <source>
        <dbReference type="ARBA" id="ARBA00023136"/>
    </source>
</evidence>
<evidence type="ECO:0000256" key="9">
    <source>
        <dbReference type="ARBA" id="ARBA00023237"/>
    </source>
</evidence>
<dbReference type="OrthoDB" id="1075473at2"/>
<dbReference type="GO" id="GO:0044718">
    <property type="term" value="P:siderophore transmembrane transport"/>
    <property type="evidence" value="ECO:0007669"/>
    <property type="project" value="TreeGrafter"/>
</dbReference>
<keyword evidence="6" id="KW-0798">TonB box</keyword>
<keyword evidence="2" id="KW-0813">Transport</keyword>
<dbReference type="EMBL" id="PVNA01000001">
    <property type="protein sequence ID" value="PRX15334.1"/>
    <property type="molecule type" value="Genomic_DNA"/>
</dbReference>
<dbReference type="InterPro" id="IPR000531">
    <property type="entry name" value="Beta-barrel_TonB"/>
</dbReference>
<gene>
    <name evidence="12" type="ORF">IL45_10125</name>
    <name evidence="13" type="ORF">LY02_00551</name>
</gene>
<dbReference type="GO" id="GO:0015344">
    <property type="term" value="F:siderophore uptake transmembrane transporter activity"/>
    <property type="evidence" value="ECO:0007669"/>
    <property type="project" value="TreeGrafter"/>
</dbReference>
<dbReference type="InterPro" id="IPR036942">
    <property type="entry name" value="Beta-barrel_TonB_sf"/>
</dbReference>
<accession>A0A084JU62</accession>
<evidence type="ECO:0000256" key="1">
    <source>
        <dbReference type="ARBA" id="ARBA00004571"/>
    </source>
</evidence>
<evidence type="ECO:0000256" key="10">
    <source>
        <dbReference type="SAM" id="SignalP"/>
    </source>
</evidence>
<dbReference type="PANTHER" id="PTHR30069:SF29">
    <property type="entry name" value="HEMOGLOBIN AND HEMOGLOBIN-HAPTOGLOBIN-BINDING PROTEIN 1-RELATED"/>
    <property type="match status" value="1"/>
</dbReference>
<proteinExistence type="predicted"/>
<comment type="subcellular location">
    <subcellularLocation>
        <location evidence="1">Cell outer membrane</location>
        <topology evidence="1">Multi-pass membrane protein</topology>
    </subcellularLocation>
</comment>
<dbReference type="SUPFAM" id="SSF49464">
    <property type="entry name" value="Carboxypeptidase regulatory domain-like"/>
    <property type="match status" value="1"/>
</dbReference>
<protein>
    <submittedName>
        <fullName evidence="13">Outer membrane cobalamin receptor</fullName>
    </submittedName>
    <submittedName>
        <fullName evidence="12">TonB-dependent receptor</fullName>
    </submittedName>
</protein>
<evidence type="ECO:0000256" key="5">
    <source>
        <dbReference type="ARBA" id="ARBA00022729"/>
    </source>
</evidence>
<keyword evidence="9" id="KW-0998">Cell outer membrane</keyword>
<dbReference type="AlphaFoldDB" id="A0A084JU62"/>
<keyword evidence="8 12" id="KW-0675">Receptor</keyword>
<dbReference type="Gene3D" id="2.60.40.1120">
    <property type="entry name" value="Carboxypeptidase-like, regulatory domain"/>
    <property type="match status" value="1"/>
</dbReference>
<evidence type="ECO:0000256" key="3">
    <source>
        <dbReference type="ARBA" id="ARBA00022452"/>
    </source>
</evidence>
<keyword evidence="4" id="KW-0812">Transmembrane</keyword>
<dbReference type="InterPro" id="IPR008969">
    <property type="entry name" value="CarboxyPept-like_regulatory"/>
</dbReference>
<evidence type="ECO:0000256" key="4">
    <source>
        <dbReference type="ARBA" id="ARBA00022692"/>
    </source>
</evidence>
<dbReference type="RefSeq" id="WP_036583376.1">
    <property type="nucleotide sequence ID" value="NZ_JPJI01000032.1"/>
</dbReference>
<dbReference type="EMBL" id="JPJI01000032">
    <property type="protein sequence ID" value="KEZ92496.1"/>
    <property type="molecule type" value="Genomic_DNA"/>
</dbReference>
<keyword evidence="3" id="KW-1134">Transmembrane beta strand</keyword>
<dbReference type="Pfam" id="PF13715">
    <property type="entry name" value="CarbopepD_reg_2"/>
    <property type="match status" value="1"/>
</dbReference>
<feature type="domain" description="TonB-dependent receptor-like beta-barrel" evidence="11">
    <location>
        <begin position="282"/>
        <end position="662"/>
    </location>
</feature>
<evidence type="ECO:0000259" key="11">
    <source>
        <dbReference type="Pfam" id="PF00593"/>
    </source>
</evidence>
<feature type="chain" id="PRO_5001777500" evidence="10">
    <location>
        <begin position="19"/>
        <end position="714"/>
    </location>
</feature>
<feature type="signal peptide" evidence="10">
    <location>
        <begin position="1"/>
        <end position="18"/>
    </location>
</feature>
<keyword evidence="15" id="KW-1185">Reference proteome</keyword>
<dbReference type="PANTHER" id="PTHR30069">
    <property type="entry name" value="TONB-DEPENDENT OUTER MEMBRANE RECEPTOR"/>
    <property type="match status" value="1"/>
</dbReference>
<dbReference type="Gene3D" id="2.40.170.20">
    <property type="entry name" value="TonB-dependent receptor, beta-barrel domain"/>
    <property type="match status" value="1"/>
</dbReference>
<evidence type="ECO:0000313" key="14">
    <source>
        <dbReference type="Proteomes" id="UP000028531"/>
    </source>
</evidence>
<evidence type="ECO:0000256" key="2">
    <source>
        <dbReference type="ARBA" id="ARBA00022448"/>
    </source>
</evidence>
<organism evidence="12 14">
    <name type="scientific">Nonlabens ulvanivorans</name>
    <name type="common">Persicivirga ulvanivorans</name>
    <dbReference type="NCBI Taxonomy" id="906888"/>
    <lineage>
        <taxon>Bacteria</taxon>
        <taxon>Pseudomonadati</taxon>
        <taxon>Bacteroidota</taxon>
        <taxon>Flavobacteriia</taxon>
        <taxon>Flavobacteriales</taxon>
        <taxon>Flavobacteriaceae</taxon>
        <taxon>Nonlabens</taxon>
    </lineage>
</organism>
<reference evidence="12 14" key="1">
    <citation type="submission" date="2014-07" db="EMBL/GenBank/DDBJ databases">
        <title>Draft genome sequence of Nonlabens ulvanivorans, an ulvan degrading bacterium.</title>
        <authorList>
            <person name="Kopel M."/>
            <person name="Helbert W."/>
            <person name="Henrissat B."/>
            <person name="Doniger T."/>
            <person name="Banin E."/>
        </authorList>
    </citation>
    <scope>NUCLEOTIDE SEQUENCE [LARGE SCALE GENOMIC DNA]</scope>
    <source>
        <strain evidence="12 14">PLR</strain>
    </source>
</reference>
<evidence type="ECO:0000313" key="12">
    <source>
        <dbReference type="EMBL" id="KEZ92496.1"/>
    </source>
</evidence>
<comment type="caution">
    <text evidence="12">The sequence shown here is derived from an EMBL/GenBank/DDBJ whole genome shotgun (WGS) entry which is preliminary data.</text>
</comment>
<evidence type="ECO:0000256" key="6">
    <source>
        <dbReference type="ARBA" id="ARBA00023077"/>
    </source>
</evidence>
<keyword evidence="7" id="KW-0472">Membrane</keyword>
<dbReference type="Proteomes" id="UP000028531">
    <property type="component" value="Unassembled WGS sequence"/>
</dbReference>
<keyword evidence="5 10" id="KW-0732">Signal</keyword>
<dbReference type="Proteomes" id="UP000239997">
    <property type="component" value="Unassembled WGS sequence"/>
</dbReference>
<dbReference type="Pfam" id="PF00593">
    <property type="entry name" value="TonB_dep_Rec_b-barrel"/>
    <property type="match status" value="1"/>
</dbReference>
<name>A0A084JU62_NONUL</name>
<evidence type="ECO:0000256" key="8">
    <source>
        <dbReference type="ARBA" id="ARBA00023170"/>
    </source>
</evidence>
<evidence type="ECO:0000313" key="15">
    <source>
        <dbReference type="Proteomes" id="UP000239997"/>
    </source>
</evidence>
<reference evidence="13 15" key="2">
    <citation type="submission" date="2018-03" db="EMBL/GenBank/DDBJ databases">
        <title>Genomic Encyclopedia of Archaeal and Bacterial Type Strains, Phase II (KMG-II): from individual species to whole genera.</title>
        <authorList>
            <person name="Goeker M."/>
        </authorList>
    </citation>
    <scope>NUCLEOTIDE SEQUENCE [LARGE SCALE GENOMIC DNA]</scope>
    <source>
        <strain evidence="13 15">DSM 22727</strain>
    </source>
</reference>